<dbReference type="InterPro" id="IPR013783">
    <property type="entry name" value="Ig-like_fold"/>
</dbReference>
<keyword evidence="1" id="KW-0732">Signal</keyword>
<proteinExistence type="predicted"/>
<accession>A0ABU3LAN0</accession>
<gene>
    <name evidence="2" type="ORF">RQM59_00005</name>
</gene>
<evidence type="ECO:0000256" key="1">
    <source>
        <dbReference type="SAM" id="SignalP"/>
    </source>
</evidence>
<feature type="chain" id="PRO_5047415510" evidence="1">
    <location>
        <begin position="33"/>
        <end position="1086"/>
    </location>
</feature>
<sequence length="1086" mass="113163">MCNPRNKGHYGKLYRKATFTLLFLLFSSQVFSQLSIVTAVVSSCNGQITISAAGGTTPYTYEWFVYNNGTMAWDVIPGETERIITGLGAGNYRVEVTDAASATVSGEYSITAGFNMLGTIDFAGLICAEDTDSGAIRFTFVNGVPSYTWELNTLGGNTIRNGTTTDLSITILDVLVGNYELVWVDANGCEGSEMIAVTAPPTRTLTVDSVSNVSCFNGNDGSAEITLAGGWGDDYGIRLVRVVGITEVPVLGWTNIGAGQNYVIPNLIAGDYRIYHQDRLLFPPFSTDYGIDPTAYPLCDKFEEFTITEPTELTYTVSGEALACFGDTDGNVTGTISGGTPPYTIQLDGTATVINVLTDGGAFDFSGLGAGNYTFTITDDNGCIANPQADITQPTQLQSAFISDQDPSCNGATDGEIIVSAIGGTPPYVFTVNSVVTTPTFINGNNYTFGSLGDGSYTIVITDQSGCAATQIINEVLQEPAGVNVTIAGETLTCFGGSDGNVTGTISGGMAPYTIQLDGTATIINVPTDGGAFDFMGLASGNYTFTITDANNCTSNAMASVAQNDLVANEVITDVTCPAGADGSITINPTGITAPFSYSWTASNGGIVPAGQENNQNITNLSGGDYTVSITDGNMCVFMRTFTVVETNVLTLTGVPTDYNGFQISGFGLSDGGIDITMTGGAMPYTYAWVASNGGVIPVGQQTQEDLTGLVAGDYQVTITDANGCMIVQQWTLNEPADLLISEVLASHQNVLCFGDTTGVIEVSIDQNSVPNYTITLLEGGTANVVQQATNQAGPTYTFNNLTSGTYDVTIVDANGITRNINGILISQPANGLAIDSAVVSDFNGFGISCNGANDGSIDLTVSGGTPGYTFSWTGPGGFTAATEDISGLASGTYTVTITDTTGVCVINQPYTITEPTALGLTANISDYNGFQISGFGLSDGSIDITVTGGVTPYTYAWVASNGGVIPVGQQTQEDLTGLVAGDYQVTITDANGCMIVQQWTLNEPADLLISEVLASHQNVLCFGDTTGVIEVSIDQNSVPNYTITLLEGGTANVVQQATNQAGPTYTFNNLTSGTYDVTIVDANGI</sequence>
<dbReference type="InterPro" id="IPR025667">
    <property type="entry name" value="SprB_repeat"/>
</dbReference>
<dbReference type="Proteomes" id="UP001257277">
    <property type="component" value="Unassembled WGS sequence"/>
</dbReference>
<feature type="signal peptide" evidence="1">
    <location>
        <begin position="1"/>
        <end position="32"/>
    </location>
</feature>
<dbReference type="EMBL" id="JAVTTO010000001">
    <property type="protein sequence ID" value="MDT7830737.1"/>
    <property type="molecule type" value="Genomic_DNA"/>
</dbReference>
<dbReference type="Pfam" id="PF13573">
    <property type="entry name" value="SprB"/>
    <property type="match status" value="11"/>
</dbReference>
<evidence type="ECO:0000313" key="3">
    <source>
        <dbReference type="Proteomes" id="UP001257277"/>
    </source>
</evidence>
<keyword evidence="3" id="KW-1185">Reference proteome</keyword>
<dbReference type="Gene3D" id="2.60.40.740">
    <property type="match status" value="2"/>
</dbReference>
<name>A0ABU3LAN0_9FLAO</name>
<reference evidence="2 3" key="1">
    <citation type="submission" date="2023-09" db="EMBL/GenBank/DDBJ databases">
        <title>Novel taxa isolated from Blanes Bay.</title>
        <authorList>
            <person name="Rey-Velasco X."/>
            <person name="Lucena T."/>
        </authorList>
    </citation>
    <scope>NUCLEOTIDE SEQUENCE [LARGE SCALE GENOMIC DNA]</scope>
    <source>
        <strain evidence="2 3">S356</strain>
    </source>
</reference>
<dbReference type="Gene3D" id="2.60.40.10">
    <property type="entry name" value="Immunoglobulins"/>
    <property type="match status" value="3"/>
</dbReference>
<feature type="non-terminal residue" evidence="2">
    <location>
        <position position="1086"/>
    </location>
</feature>
<comment type="caution">
    <text evidence="2">The sequence shown here is derived from an EMBL/GenBank/DDBJ whole genome shotgun (WGS) entry which is preliminary data.</text>
</comment>
<evidence type="ECO:0000313" key="2">
    <source>
        <dbReference type="EMBL" id="MDT7830737.1"/>
    </source>
</evidence>
<organism evidence="2 3">
    <name type="scientific">Asprobacillus argus</name>
    <dbReference type="NCBI Taxonomy" id="3076534"/>
    <lineage>
        <taxon>Bacteria</taxon>
        <taxon>Pseudomonadati</taxon>
        <taxon>Bacteroidota</taxon>
        <taxon>Flavobacteriia</taxon>
        <taxon>Flavobacteriales</taxon>
        <taxon>Flavobacteriaceae</taxon>
        <taxon>Asprobacillus</taxon>
    </lineage>
</organism>
<dbReference type="RefSeq" id="WP_349240001.1">
    <property type="nucleotide sequence ID" value="NZ_JAVTTO010000001.1"/>
</dbReference>
<protein>
    <submittedName>
        <fullName evidence="2">SprB repeat-containing protein</fullName>
    </submittedName>
</protein>